<evidence type="ECO:0000256" key="4">
    <source>
        <dbReference type="PROSITE-ProRule" id="PRU00175"/>
    </source>
</evidence>
<dbReference type="GO" id="GO:0061630">
    <property type="term" value="F:ubiquitin protein ligase activity"/>
    <property type="evidence" value="ECO:0007669"/>
    <property type="project" value="TreeGrafter"/>
</dbReference>
<keyword evidence="2 4" id="KW-0863">Zinc-finger</keyword>
<comment type="caution">
    <text evidence="6">The sequence shown here is derived from an EMBL/GenBank/DDBJ whole genome shotgun (WGS) entry which is preliminary data.</text>
</comment>
<dbReference type="Pfam" id="PF13639">
    <property type="entry name" value="zf-RING_2"/>
    <property type="match status" value="1"/>
</dbReference>
<dbReference type="PANTHER" id="PTHR45931">
    <property type="entry name" value="SI:CH211-59O9.10"/>
    <property type="match status" value="1"/>
</dbReference>
<protein>
    <submittedName>
        <fullName evidence="6">RING-type domain-containing protein</fullName>
    </submittedName>
</protein>
<evidence type="ECO:0000313" key="7">
    <source>
        <dbReference type="Proteomes" id="UP000485058"/>
    </source>
</evidence>
<dbReference type="InterPro" id="IPR001841">
    <property type="entry name" value="Znf_RING"/>
</dbReference>
<keyword evidence="7" id="KW-1185">Reference proteome</keyword>
<dbReference type="GO" id="GO:0008270">
    <property type="term" value="F:zinc ion binding"/>
    <property type="evidence" value="ECO:0007669"/>
    <property type="project" value="UniProtKB-KW"/>
</dbReference>
<evidence type="ECO:0000256" key="2">
    <source>
        <dbReference type="ARBA" id="ARBA00022771"/>
    </source>
</evidence>
<evidence type="ECO:0000256" key="1">
    <source>
        <dbReference type="ARBA" id="ARBA00022723"/>
    </source>
</evidence>
<gene>
    <name evidence="6" type="ORF">HaLaN_25122</name>
</gene>
<dbReference type="SUPFAM" id="SSF57850">
    <property type="entry name" value="RING/U-box"/>
    <property type="match status" value="1"/>
</dbReference>
<dbReference type="PROSITE" id="PS50089">
    <property type="entry name" value="ZF_RING_2"/>
    <property type="match status" value="1"/>
</dbReference>
<feature type="domain" description="RING-type" evidence="5">
    <location>
        <begin position="103"/>
        <end position="144"/>
    </location>
</feature>
<evidence type="ECO:0000313" key="6">
    <source>
        <dbReference type="EMBL" id="GFH26896.1"/>
    </source>
</evidence>
<name>A0A6A0A399_HAELA</name>
<sequence length="171" mass="17831">MDLASAAITATATSSSGISDITSIALTVSRADARAEDISRMARQLLSVLREYPRQASSPALATADHSATGHLLTRGATTTELAALPRTCCEPGHPLLLAEQSCAICLADFTVGDCLMALHCGHQLHQPCLEEWLRLRASCPLCKATLPGAEFDSSHALGVTSSGAQDAEST</sequence>
<dbReference type="GO" id="GO:0006511">
    <property type="term" value="P:ubiquitin-dependent protein catabolic process"/>
    <property type="evidence" value="ECO:0007669"/>
    <property type="project" value="TreeGrafter"/>
</dbReference>
<evidence type="ECO:0000259" key="5">
    <source>
        <dbReference type="PROSITE" id="PS50089"/>
    </source>
</evidence>
<dbReference type="PANTHER" id="PTHR45931:SF3">
    <property type="entry name" value="RING ZINC FINGER-CONTAINING PROTEIN"/>
    <property type="match status" value="1"/>
</dbReference>
<dbReference type="AlphaFoldDB" id="A0A6A0A399"/>
<dbReference type="InterPro" id="IPR051834">
    <property type="entry name" value="RING_finger_E3_ligase"/>
</dbReference>
<dbReference type="Proteomes" id="UP000485058">
    <property type="component" value="Unassembled WGS sequence"/>
</dbReference>
<dbReference type="EMBL" id="BLLF01003279">
    <property type="protein sequence ID" value="GFH26896.1"/>
    <property type="molecule type" value="Genomic_DNA"/>
</dbReference>
<dbReference type="Gene3D" id="3.30.40.10">
    <property type="entry name" value="Zinc/RING finger domain, C3HC4 (zinc finger)"/>
    <property type="match status" value="1"/>
</dbReference>
<dbReference type="SMART" id="SM00184">
    <property type="entry name" value="RING"/>
    <property type="match status" value="1"/>
</dbReference>
<keyword evidence="3" id="KW-0862">Zinc</keyword>
<dbReference type="InterPro" id="IPR013083">
    <property type="entry name" value="Znf_RING/FYVE/PHD"/>
</dbReference>
<dbReference type="GO" id="GO:0005634">
    <property type="term" value="C:nucleus"/>
    <property type="evidence" value="ECO:0007669"/>
    <property type="project" value="TreeGrafter"/>
</dbReference>
<proteinExistence type="predicted"/>
<organism evidence="6 7">
    <name type="scientific">Haematococcus lacustris</name>
    <name type="common">Green alga</name>
    <name type="synonym">Haematococcus pluvialis</name>
    <dbReference type="NCBI Taxonomy" id="44745"/>
    <lineage>
        <taxon>Eukaryota</taxon>
        <taxon>Viridiplantae</taxon>
        <taxon>Chlorophyta</taxon>
        <taxon>core chlorophytes</taxon>
        <taxon>Chlorophyceae</taxon>
        <taxon>CS clade</taxon>
        <taxon>Chlamydomonadales</taxon>
        <taxon>Haematococcaceae</taxon>
        <taxon>Haematococcus</taxon>
    </lineage>
</organism>
<keyword evidence="1" id="KW-0479">Metal-binding</keyword>
<reference evidence="6 7" key="1">
    <citation type="submission" date="2020-02" db="EMBL/GenBank/DDBJ databases">
        <title>Draft genome sequence of Haematococcus lacustris strain NIES-144.</title>
        <authorList>
            <person name="Morimoto D."/>
            <person name="Nakagawa S."/>
            <person name="Yoshida T."/>
            <person name="Sawayama S."/>
        </authorList>
    </citation>
    <scope>NUCLEOTIDE SEQUENCE [LARGE SCALE GENOMIC DNA]</scope>
    <source>
        <strain evidence="6 7">NIES-144</strain>
    </source>
</reference>
<accession>A0A6A0A399</accession>
<evidence type="ECO:0000256" key="3">
    <source>
        <dbReference type="ARBA" id="ARBA00022833"/>
    </source>
</evidence>